<dbReference type="Proteomes" id="UP000006727">
    <property type="component" value="Chromosome 3"/>
</dbReference>
<dbReference type="Gramene" id="Pp3c3_21950V3.1">
    <property type="protein sequence ID" value="Pp3c3_21950V3.1"/>
    <property type="gene ID" value="Pp3c3_21950"/>
</dbReference>
<sequence>MPNAASMAVSDGSSGGRRLSMVILSGGRRWKSERGAVEKVAVWLRKKLGLTIIGFDIMDVSDMEPIPAFWIALRNAHTSMSAST</sequence>
<dbReference type="EMBL" id="ABEU02000003">
    <property type="protein sequence ID" value="PNR57784.1"/>
    <property type="molecule type" value="Genomic_DNA"/>
</dbReference>
<evidence type="ECO:0000313" key="1">
    <source>
        <dbReference type="EMBL" id="PNR57784.1"/>
    </source>
</evidence>
<dbReference type="AlphaFoldDB" id="A0A2K1KVH6"/>
<reference evidence="2" key="3">
    <citation type="submission" date="2020-12" db="UniProtKB">
        <authorList>
            <consortium name="EnsemblPlants"/>
        </authorList>
    </citation>
    <scope>IDENTIFICATION</scope>
</reference>
<name>A0A2K1KVH6_PHYPA</name>
<evidence type="ECO:0000313" key="3">
    <source>
        <dbReference type="Proteomes" id="UP000006727"/>
    </source>
</evidence>
<dbReference type="PaxDb" id="3218-PP1S47_203V6.1"/>
<reference evidence="1 3" key="1">
    <citation type="journal article" date="2008" name="Science">
        <title>The Physcomitrella genome reveals evolutionary insights into the conquest of land by plants.</title>
        <authorList>
            <person name="Rensing S."/>
            <person name="Lang D."/>
            <person name="Zimmer A."/>
            <person name="Terry A."/>
            <person name="Salamov A."/>
            <person name="Shapiro H."/>
            <person name="Nishiyama T."/>
            <person name="Perroud P.-F."/>
            <person name="Lindquist E."/>
            <person name="Kamisugi Y."/>
            <person name="Tanahashi T."/>
            <person name="Sakakibara K."/>
            <person name="Fujita T."/>
            <person name="Oishi K."/>
            <person name="Shin-I T."/>
            <person name="Kuroki Y."/>
            <person name="Toyoda A."/>
            <person name="Suzuki Y."/>
            <person name="Hashimoto A."/>
            <person name="Yamaguchi K."/>
            <person name="Sugano A."/>
            <person name="Kohara Y."/>
            <person name="Fujiyama A."/>
            <person name="Anterola A."/>
            <person name="Aoki S."/>
            <person name="Ashton N."/>
            <person name="Barbazuk W.B."/>
            <person name="Barker E."/>
            <person name="Bennetzen J."/>
            <person name="Bezanilla M."/>
            <person name="Blankenship R."/>
            <person name="Cho S.H."/>
            <person name="Dutcher S."/>
            <person name="Estelle M."/>
            <person name="Fawcett J.A."/>
            <person name="Gundlach H."/>
            <person name="Hanada K."/>
            <person name="Heyl A."/>
            <person name="Hicks K.A."/>
            <person name="Hugh J."/>
            <person name="Lohr M."/>
            <person name="Mayer K."/>
            <person name="Melkozernov A."/>
            <person name="Murata T."/>
            <person name="Nelson D."/>
            <person name="Pils B."/>
            <person name="Prigge M."/>
            <person name="Reiss B."/>
            <person name="Renner T."/>
            <person name="Rombauts S."/>
            <person name="Rushton P."/>
            <person name="Sanderfoot A."/>
            <person name="Schween G."/>
            <person name="Shiu S.-H."/>
            <person name="Stueber K."/>
            <person name="Theodoulou F.L."/>
            <person name="Tu H."/>
            <person name="Van de Peer Y."/>
            <person name="Verrier P.J."/>
            <person name="Waters E."/>
            <person name="Wood A."/>
            <person name="Yang L."/>
            <person name="Cove D."/>
            <person name="Cuming A."/>
            <person name="Hasebe M."/>
            <person name="Lucas S."/>
            <person name="Mishler D.B."/>
            <person name="Reski R."/>
            <person name="Grigoriev I."/>
            <person name="Quatrano R.S."/>
            <person name="Boore J.L."/>
        </authorList>
    </citation>
    <scope>NUCLEOTIDE SEQUENCE [LARGE SCALE GENOMIC DNA]</scope>
    <source>
        <strain evidence="2 3">cv. Gransden 2004</strain>
    </source>
</reference>
<gene>
    <name evidence="1" type="ORF">PHYPA_004778</name>
</gene>
<evidence type="ECO:0000313" key="2">
    <source>
        <dbReference type="EnsemblPlants" id="Pp3c3_21950V3.1"/>
    </source>
</evidence>
<accession>A0A2K1KVH6</accession>
<dbReference type="EnsemblPlants" id="Pp3c3_21950V3.1">
    <property type="protein sequence ID" value="Pp3c3_21950V3.1"/>
    <property type="gene ID" value="Pp3c3_21950"/>
</dbReference>
<protein>
    <submittedName>
        <fullName evidence="1 2">Uncharacterized protein</fullName>
    </submittedName>
</protein>
<organism evidence="1">
    <name type="scientific">Physcomitrium patens</name>
    <name type="common">Spreading-leaved earth moss</name>
    <name type="synonym">Physcomitrella patens</name>
    <dbReference type="NCBI Taxonomy" id="3218"/>
    <lineage>
        <taxon>Eukaryota</taxon>
        <taxon>Viridiplantae</taxon>
        <taxon>Streptophyta</taxon>
        <taxon>Embryophyta</taxon>
        <taxon>Bryophyta</taxon>
        <taxon>Bryophytina</taxon>
        <taxon>Bryopsida</taxon>
        <taxon>Funariidae</taxon>
        <taxon>Funariales</taxon>
        <taxon>Funariaceae</taxon>
        <taxon>Physcomitrium</taxon>
    </lineage>
</organism>
<dbReference type="InParanoid" id="A0A2K1KVH6"/>
<proteinExistence type="predicted"/>
<keyword evidence="3" id="KW-1185">Reference proteome</keyword>
<reference evidence="1 3" key="2">
    <citation type="journal article" date="2018" name="Plant J.">
        <title>The Physcomitrella patens chromosome-scale assembly reveals moss genome structure and evolution.</title>
        <authorList>
            <person name="Lang D."/>
            <person name="Ullrich K.K."/>
            <person name="Murat F."/>
            <person name="Fuchs J."/>
            <person name="Jenkins J."/>
            <person name="Haas F.B."/>
            <person name="Piednoel M."/>
            <person name="Gundlach H."/>
            <person name="Van Bel M."/>
            <person name="Meyberg R."/>
            <person name="Vives C."/>
            <person name="Morata J."/>
            <person name="Symeonidi A."/>
            <person name="Hiss M."/>
            <person name="Muchero W."/>
            <person name="Kamisugi Y."/>
            <person name="Saleh O."/>
            <person name="Blanc G."/>
            <person name="Decker E.L."/>
            <person name="van Gessel N."/>
            <person name="Grimwood J."/>
            <person name="Hayes R.D."/>
            <person name="Graham S.W."/>
            <person name="Gunter L.E."/>
            <person name="McDaniel S.F."/>
            <person name="Hoernstein S.N.W."/>
            <person name="Larsson A."/>
            <person name="Li F.W."/>
            <person name="Perroud P.F."/>
            <person name="Phillips J."/>
            <person name="Ranjan P."/>
            <person name="Rokshar D.S."/>
            <person name="Rothfels C.J."/>
            <person name="Schneider L."/>
            <person name="Shu S."/>
            <person name="Stevenson D.W."/>
            <person name="Thummler F."/>
            <person name="Tillich M."/>
            <person name="Villarreal Aguilar J.C."/>
            <person name="Widiez T."/>
            <person name="Wong G.K."/>
            <person name="Wymore A."/>
            <person name="Zhang Y."/>
            <person name="Zimmer A.D."/>
            <person name="Quatrano R.S."/>
            <person name="Mayer K.F.X."/>
            <person name="Goodstein D."/>
            <person name="Casacuberta J.M."/>
            <person name="Vandepoele K."/>
            <person name="Reski R."/>
            <person name="Cuming A.C."/>
            <person name="Tuskan G.A."/>
            <person name="Maumus F."/>
            <person name="Salse J."/>
            <person name="Schmutz J."/>
            <person name="Rensing S.A."/>
        </authorList>
    </citation>
    <scope>NUCLEOTIDE SEQUENCE [LARGE SCALE GENOMIC DNA]</scope>
    <source>
        <strain evidence="2 3">cv. Gransden 2004</strain>
    </source>
</reference>